<evidence type="ECO:0000313" key="2">
    <source>
        <dbReference type="EMBL" id="TKC90882.1"/>
    </source>
</evidence>
<gene>
    <name evidence="2" type="ORF">FAZ69_05760</name>
</gene>
<feature type="signal peptide" evidence="1">
    <location>
        <begin position="1"/>
        <end position="22"/>
    </location>
</feature>
<comment type="caution">
    <text evidence="2">The sequence shown here is derived from an EMBL/GenBank/DDBJ whole genome shotgun (WGS) entry which is preliminary data.</text>
</comment>
<dbReference type="RefSeq" id="WP_136892998.1">
    <property type="nucleotide sequence ID" value="NZ_SWJE01000003.1"/>
</dbReference>
<dbReference type="Proteomes" id="UP000305539">
    <property type="component" value="Unassembled WGS sequence"/>
</dbReference>
<dbReference type="EMBL" id="SWJE01000003">
    <property type="protein sequence ID" value="TKC90882.1"/>
    <property type="molecule type" value="Genomic_DNA"/>
</dbReference>
<protein>
    <recommendedName>
        <fullName evidence="4">DUF1120 domain-containing protein</fullName>
    </recommendedName>
</protein>
<reference evidence="2 3" key="1">
    <citation type="submission" date="2019-04" db="EMBL/GenBank/DDBJ databases">
        <title>Trinickia sp. 7GSK02, isolated from subtropical forest soil.</title>
        <authorList>
            <person name="Gao Z.-H."/>
            <person name="Qiu L.-H."/>
        </authorList>
    </citation>
    <scope>NUCLEOTIDE SEQUENCE [LARGE SCALE GENOMIC DNA]</scope>
    <source>
        <strain evidence="2 3">7GSK02</strain>
    </source>
</reference>
<keyword evidence="3" id="KW-1185">Reference proteome</keyword>
<dbReference type="AlphaFoldDB" id="A0A4U1IBE8"/>
<evidence type="ECO:0000256" key="1">
    <source>
        <dbReference type="SAM" id="SignalP"/>
    </source>
</evidence>
<proteinExistence type="predicted"/>
<dbReference type="OrthoDB" id="6602106at2"/>
<keyword evidence="1" id="KW-0732">Signal</keyword>
<organism evidence="2 3">
    <name type="scientific">Trinickia terrae</name>
    <dbReference type="NCBI Taxonomy" id="2571161"/>
    <lineage>
        <taxon>Bacteria</taxon>
        <taxon>Pseudomonadati</taxon>
        <taxon>Pseudomonadota</taxon>
        <taxon>Betaproteobacteria</taxon>
        <taxon>Burkholderiales</taxon>
        <taxon>Burkholderiaceae</taxon>
        <taxon>Trinickia</taxon>
    </lineage>
</organism>
<accession>A0A4U1IBE8</accession>
<name>A0A4U1IBE8_9BURK</name>
<evidence type="ECO:0000313" key="3">
    <source>
        <dbReference type="Proteomes" id="UP000305539"/>
    </source>
</evidence>
<feature type="chain" id="PRO_5020689403" description="DUF1120 domain-containing protein" evidence="1">
    <location>
        <begin position="23"/>
        <end position="191"/>
    </location>
</feature>
<sequence length="191" mass="19966">MPSMNRALFVRFALPFALPVLAGLGAPEALAAPGCTLTSFDSVVDFGAMRPTSTGGATEFRPSPMRRTLSATCPDAAQMSVGFQGQVKDASQLKFGDKGAYTVRVTSARLDGETVQLARLQSAGAPPTAAPSGDLTLQPSDLFAPVSGQQLLSGKHLDITLEIAPVIPMDAVRINQEVALDAIMKLQLITP</sequence>
<evidence type="ECO:0008006" key="4">
    <source>
        <dbReference type="Google" id="ProtNLM"/>
    </source>
</evidence>